<dbReference type="InterPro" id="IPR043129">
    <property type="entry name" value="ATPase_NBD"/>
</dbReference>
<dbReference type="GO" id="GO:0005524">
    <property type="term" value="F:ATP binding"/>
    <property type="evidence" value="ECO:0007669"/>
    <property type="project" value="UniProtKB-KW"/>
</dbReference>
<dbReference type="EMBL" id="QPGL01000001">
    <property type="protein sequence ID" value="RCS73653.1"/>
    <property type="molecule type" value="Genomic_DNA"/>
</dbReference>
<dbReference type="Proteomes" id="UP000252479">
    <property type="component" value="Unassembled WGS sequence"/>
</dbReference>
<protein>
    <submittedName>
        <fullName evidence="4">Molecular chaperone</fullName>
    </submittedName>
</protein>
<evidence type="ECO:0000313" key="4">
    <source>
        <dbReference type="EMBL" id="RCS73653.1"/>
    </source>
</evidence>
<evidence type="ECO:0000256" key="1">
    <source>
        <dbReference type="ARBA" id="ARBA00007381"/>
    </source>
</evidence>
<sequence>MFIGFDYGTANCSVAMMENGDPHLLPLEGESHFIPSTICTPTRESVAEYLYRFMQVQPKDAAGEQALRRAINLNREEDIELQLGDVQFGQQALDTYLSDPQDVYYVKSPKSFLGASGLHATQLVFFEDLVCSMMKNIKTQAEISTQRDITQTVIGRPINFHGRGGNDANRQAENILLHAAIRAGFKDIEFQFEPVAAGLEYESTLSQNQTVLVVDIGGGTTDCSLIEMGPSWQNKTDRTSSLLGHSGQRVGGNDLDIYLAFKQIMPLFGFGSQMNSGIEMPITQFWNPIAINNVVAQKDFYETANLKSLKLLQKEAKQPEKLARLLAAYQHTLGYQIVRKAEEAKIGLSDTHKHALIMPVASELLELDVTLDQMVEAVDTPVQKMMDLVTEVMSQATKKPDVIFMTGGSARSPFLRQALEQQLPNVPIVSGNYFGSVTAGLARWAQTVFG</sequence>
<evidence type="ECO:0000256" key="3">
    <source>
        <dbReference type="ARBA" id="ARBA00022840"/>
    </source>
</evidence>
<accession>A0A368LQ89</accession>
<name>A0A368LQ89_9VIBR</name>
<keyword evidence="2" id="KW-0547">Nucleotide-binding</keyword>
<dbReference type="NCBIfam" id="NF008673">
    <property type="entry name" value="PRK11678.1"/>
    <property type="match status" value="1"/>
</dbReference>
<dbReference type="Gene3D" id="3.90.640.10">
    <property type="entry name" value="Actin, Chain A, domain 4"/>
    <property type="match status" value="1"/>
</dbReference>
<dbReference type="CDD" id="cd10231">
    <property type="entry name" value="ASKHA_NBD_HSP70_YegD-like"/>
    <property type="match status" value="1"/>
</dbReference>
<dbReference type="InterPro" id="IPR013126">
    <property type="entry name" value="Hsp_70_fam"/>
</dbReference>
<dbReference type="GeneID" id="303188964"/>
<organism evidence="4 5">
    <name type="scientific">Vibrio casei</name>
    <dbReference type="NCBI Taxonomy" id="673372"/>
    <lineage>
        <taxon>Bacteria</taxon>
        <taxon>Pseudomonadati</taxon>
        <taxon>Pseudomonadota</taxon>
        <taxon>Gammaproteobacteria</taxon>
        <taxon>Vibrionales</taxon>
        <taxon>Vibrionaceae</taxon>
        <taxon>Vibrio</taxon>
    </lineage>
</organism>
<dbReference type="OrthoDB" id="9807934at2"/>
<dbReference type="GO" id="GO:0140662">
    <property type="term" value="F:ATP-dependent protein folding chaperone"/>
    <property type="evidence" value="ECO:0007669"/>
    <property type="project" value="InterPro"/>
</dbReference>
<keyword evidence="3" id="KW-0067">ATP-binding</keyword>
<dbReference type="PROSITE" id="PS00329">
    <property type="entry name" value="HSP70_2"/>
    <property type="match status" value="1"/>
</dbReference>
<dbReference type="AlphaFoldDB" id="A0A368LQ89"/>
<reference evidence="4 5" key="1">
    <citation type="journal article" date="2017" name="Elife">
        <title>Extensive horizontal gene transfer in cheese-associated bacteria.</title>
        <authorList>
            <person name="Bonham K.S."/>
            <person name="Wolfe B.E."/>
            <person name="Dutton R.J."/>
        </authorList>
    </citation>
    <scope>NUCLEOTIDE SEQUENCE [LARGE SCALE GENOMIC DNA]</scope>
    <source>
        <strain evidence="4 5">JB196</strain>
    </source>
</reference>
<comment type="similarity">
    <text evidence="1">Belongs to the heat shock protein 70 family.</text>
</comment>
<dbReference type="InterPro" id="IPR042054">
    <property type="entry name" value="YegD-like"/>
</dbReference>
<dbReference type="Gene3D" id="3.30.420.40">
    <property type="match status" value="2"/>
</dbReference>
<dbReference type="InterPro" id="IPR018181">
    <property type="entry name" value="Heat_shock_70_CS"/>
</dbReference>
<proteinExistence type="inferred from homology"/>
<keyword evidence="5" id="KW-1185">Reference proteome</keyword>
<gene>
    <name evidence="4" type="ORF">CIK83_08530</name>
</gene>
<dbReference type="SUPFAM" id="SSF53067">
    <property type="entry name" value="Actin-like ATPase domain"/>
    <property type="match status" value="2"/>
</dbReference>
<dbReference type="RefSeq" id="WP_086957979.1">
    <property type="nucleotide sequence ID" value="NZ_AP018680.1"/>
</dbReference>
<evidence type="ECO:0000256" key="2">
    <source>
        <dbReference type="ARBA" id="ARBA00022741"/>
    </source>
</evidence>
<dbReference type="Pfam" id="PF00012">
    <property type="entry name" value="HSP70"/>
    <property type="match status" value="1"/>
</dbReference>
<dbReference type="PANTHER" id="PTHR19375">
    <property type="entry name" value="HEAT SHOCK PROTEIN 70KDA"/>
    <property type="match status" value="1"/>
</dbReference>
<comment type="caution">
    <text evidence="4">The sequence shown here is derived from an EMBL/GenBank/DDBJ whole genome shotgun (WGS) entry which is preliminary data.</text>
</comment>
<evidence type="ECO:0000313" key="5">
    <source>
        <dbReference type="Proteomes" id="UP000252479"/>
    </source>
</evidence>